<organism evidence="2 3">
    <name type="scientific">Volvox africanus</name>
    <dbReference type="NCBI Taxonomy" id="51714"/>
    <lineage>
        <taxon>Eukaryota</taxon>
        <taxon>Viridiplantae</taxon>
        <taxon>Chlorophyta</taxon>
        <taxon>core chlorophytes</taxon>
        <taxon>Chlorophyceae</taxon>
        <taxon>CS clade</taxon>
        <taxon>Chlamydomonadales</taxon>
        <taxon>Volvocaceae</taxon>
        <taxon>Volvox</taxon>
    </lineage>
</organism>
<evidence type="ECO:0000259" key="1">
    <source>
        <dbReference type="Pfam" id="PF14977"/>
    </source>
</evidence>
<sequence length="474" mass="51615">SDIWYLPMALDKHEPSTSCRASAMVTSELDKTNPSTGDGTIFYPSGNIAVIVCKQPGAQIITFFSDSKSSEILTSFNAQGVGFVYYPTGKPWLVVTEAGYTLSDKKGNVVDRGKFPRLSNEVITLEASPNLIVRFTNRQNIVAAFRAADCTREWQCGEAPRRVEGPYTSKVVNTQMGGKLELDVGAIRQRQQAMGSIYVPPGPHAVETERPGLGSLKKALRRMDPTCALASTVTELRTLDSRLSQIDTLGLGSSRVLYGTARSASAGALLGASSGSLSSPAGSSLRLEDYGSPELSKTQQRFANALKPVEPKYKARRMKLPYMRLRDLSSQVMGQGAPSDTLIVLCVLADWNPVCARVEAQLEAAHGQFTEEAAGRNGSESARIKMYKLDASEGSTLQDKFGFRTIPMFLMFFEGKLVFASNNISTEAEARDAALMALTKGRKQQFLPEGFRFTAGSDNTLLEFIRPTTVLREL</sequence>
<dbReference type="InterPro" id="IPR029281">
    <property type="entry name" value="FAM194_C"/>
</dbReference>
<dbReference type="SUPFAM" id="SSF52833">
    <property type="entry name" value="Thioredoxin-like"/>
    <property type="match status" value="1"/>
</dbReference>
<evidence type="ECO:0000313" key="3">
    <source>
        <dbReference type="Proteomes" id="UP001165090"/>
    </source>
</evidence>
<protein>
    <recommendedName>
        <fullName evidence="1">FAM194 C-terminal domain-containing protein</fullName>
    </recommendedName>
</protein>
<gene>
    <name evidence="2" type="ORF">VaNZ11_009007</name>
</gene>
<evidence type="ECO:0000313" key="2">
    <source>
        <dbReference type="EMBL" id="GLI65470.1"/>
    </source>
</evidence>
<feature type="domain" description="FAM194 C-terminal" evidence="1">
    <location>
        <begin position="37"/>
        <end position="164"/>
    </location>
</feature>
<accession>A0ABQ5S6G8</accession>
<name>A0ABQ5S6G8_9CHLO</name>
<dbReference type="InterPro" id="IPR036249">
    <property type="entry name" value="Thioredoxin-like_sf"/>
</dbReference>
<feature type="non-terminal residue" evidence="2">
    <location>
        <position position="1"/>
    </location>
</feature>
<reference evidence="2 3" key="1">
    <citation type="journal article" date="2023" name="IScience">
        <title>Expanded male sex-determining region conserved during the evolution of homothallism in the green alga Volvox.</title>
        <authorList>
            <person name="Yamamoto K."/>
            <person name="Matsuzaki R."/>
            <person name="Mahakham W."/>
            <person name="Heman W."/>
            <person name="Sekimoto H."/>
            <person name="Kawachi M."/>
            <person name="Minakuchi Y."/>
            <person name="Toyoda A."/>
            <person name="Nozaki H."/>
        </authorList>
    </citation>
    <scope>NUCLEOTIDE SEQUENCE [LARGE SCALE GENOMIC DNA]</scope>
    <source>
        <strain evidence="2 3">NIES-4468</strain>
    </source>
</reference>
<keyword evidence="3" id="KW-1185">Reference proteome</keyword>
<dbReference type="CDD" id="cd02947">
    <property type="entry name" value="TRX_family"/>
    <property type="match status" value="1"/>
</dbReference>
<dbReference type="Pfam" id="PF14977">
    <property type="entry name" value="FAM194"/>
    <property type="match status" value="1"/>
</dbReference>
<dbReference type="PANTHER" id="PTHR23093">
    <property type="entry name" value="SIMILAR TO CHROMOSOME 3 OPEN READING FRAME 20"/>
    <property type="match status" value="1"/>
</dbReference>
<dbReference type="EMBL" id="BSDZ01000024">
    <property type="protein sequence ID" value="GLI65470.1"/>
    <property type="molecule type" value="Genomic_DNA"/>
</dbReference>
<dbReference type="Gene3D" id="3.40.30.10">
    <property type="entry name" value="Glutaredoxin"/>
    <property type="match status" value="1"/>
</dbReference>
<comment type="caution">
    <text evidence="2">The sequence shown here is derived from an EMBL/GenBank/DDBJ whole genome shotgun (WGS) entry which is preliminary data.</text>
</comment>
<dbReference type="PANTHER" id="PTHR23093:SF16">
    <property type="entry name" value="FAM194 C-TERMINAL DOMAIN-CONTAINING PROTEIN"/>
    <property type="match status" value="1"/>
</dbReference>
<dbReference type="Proteomes" id="UP001165090">
    <property type="component" value="Unassembled WGS sequence"/>
</dbReference>
<proteinExistence type="predicted"/>